<keyword evidence="1" id="KW-0472">Membrane</keyword>
<dbReference type="InterPro" id="IPR017853">
    <property type="entry name" value="GH"/>
</dbReference>
<dbReference type="AlphaFoldDB" id="A0A8J3N2D3"/>
<evidence type="ECO:0008006" key="4">
    <source>
        <dbReference type="Google" id="ProtNLM"/>
    </source>
</evidence>
<dbReference type="Gene3D" id="3.20.20.80">
    <property type="entry name" value="Glycosidases"/>
    <property type="match status" value="1"/>
</dbReference>
<name>A0A8J3N2D3_9CHLR</name>
<gene>
    <name evidence="2" type="ORF">KSF_054100</name>
</gene>
<dbReference type="Proteomes" id="UP000597444">
    <property type="component" value="Unassembled WGS sequence"/>
</dbReference>
<keyword evidence="1" id="KW-0812">Transmembrane</keyword>
<organism evidence="2 3">
    <name type="scientific">Reticulibacter mediterranei</name>
    <dbReference type="NCBI Taxonomy" id="2778369"/>
    <lineage>
        <taxon>Bacteria</taxon>
        <taxon>Bacillati</taxon>
        <taxon>Chloroflexota</taxon>
        <taxon>Ktedonobacteria</taxon>
        <taxon>Ktedonobacterales</taxon>
        <taxon>Reticulibacteraceae</taxon>
        <taxon>Reticulibacter</taxon>
    </lineage>
</organism>
<dbReference type="RefSeq" id="WP_220206046.1">
    <property type="nucleotide sequence ID" value="NZ_BNJK01000001.1"/>
</dbReference>
<keyword evidence="1" id="KW-1133">Transmembrane helix</keyword>
<feature type="transmembrane region" description="Helical" evidence="1">
    <location>
        <begin position="17"/>
        <end position="39"/>
    </location>
</feature>
<evidence type="ECO:0000256" key="1">
    <source>
        <dbReference type="SAM" id="Phobius"/>
    </source>
</evidence>
<evidence type="ECO:0000313" key="3">
    <source>
        <dbReference type="Proteomes" id="UP000597444"/>
    </source>
</evidence>
<proteinExistence type="predicted"/>
<evidence type="ECO:0000313" key="2">
    <source>
        <dbReference type="EMBL" id="GHO95362.1"/>
    </source>
</evidence>
<comment type="caution">
    <text evidence="2">The sequence shown here is derived from an EMBL/GenBank/DDBJ whole genome shotgun (WGS) entry which is preliminary data.</text>
</comment>
<reference evidence="2" key="1">
    <citation type="submission" date="2020-10" db="EMBL/GenBank/DDBJ databases">
        <title>Taxonomic study of unclassified bacteria belonging to the class Ktedonobacteria.</title>
        <authorList>
            <person name="Yabe S."/>
            <person name="Wang C.M."/>
            <person name="Zheng Y."/>
            <person name="Sakai Y."/>
            <person name="Cavaletti L."/>
            <person name="Monciardini P."/>
            <person name="Donadio S."/>
        </authorList>
    </citation>
    <scope>NUCLEOTIDE SEQUENCE</scope>
    <source>
        <strain evidence="2">ID150040</strain>
    </source>
</reference>
<keyword evidence="3" id="KW-1185">Reference proteome</keyword>
<dbReference type="SUPFAM" id="SSF51445">
    <property type="entry name" value="(Trans)glycosidases"/>
    <property type="match status" value="1"/>
</dbReference>
<accession>A0A8J3N2D3</accession>
<sequence>MTPNPQGSGKKFTRKQLGFLFTILGAVLAIVSLSASIILRPHQQPLTSLALSPTPSPSPATNPVSPLIFGTNMSLFASATTDQMLDSPATQKALQQIHVQMIRMPIRPGVPEAVEIKAAQAIKKIGAVPLVILNGPLVPDPLSVDRRVVQDMKQVFGSATVYYEFGNEEDLQGISMQRYTASWNTIIPQLKQIDPKAHFIGPVSYKYDRANLTAFLQQTQPKPDEISWHEYVCGHQSQANPCIAGIDGWVDHIRDARDAMQQIIGHTLPIMITEWNYAPDLNVLPNGRVNTNDGKHDNAAFMSAWTEKALQTLAANHVFASMQYAATNTPLPLIGLNDSITPQGAAFQRMYQQIITNQQAP</sequence>
<dbReference type="EMBL" id="BNJK01000001">
    <property type="protein sequence ID" value="GHO95362.1"/>
    <property type="molecule type" value="Genomic_DNA"/>
</dbReference>
<protein>
    <recommendedName>
        <fullName evidence="4">Asl1-like glycosyl hydrolase catalytic domain-containing protein</fullName>
    </recommendedName>
</protein>